<proteinExistence type="predicted"/>
<keyword evidence="1" id="KW-0732">Signal</keyword>
<evidence type="ECO:0000313" key="2">
    <source>
        <dbReference type="EMBL" id="MBW46711.1"/>
    </source>
</evidence>
<feature type="signal peptide" evidence="1">
    <location>
        <begin position="1"/>
        <end position="28"/>
    </location>
</feature>
<dbReference type="AlphaFoldDB" id="A0A2M4B0Y4"/>
<organism evidence="2">
    <name type="scientific">Anopheles triannulatus</name>
    <dbReference type="NCBI Taxonomy" id="58253"/>
    <lineage>
        <taxon>Eukaryota</taxon>
        <taxon>Metazoa</taxon>
        <taxon>Ecdysozoa</taxon>
        <taxon>Arthropoda</taxon>
        <taxon>Hexapoda</taxon>
        <taxon>Insecta</taxon>
        <taxon>Pterygota</taxon>
        <taxon>Neoptera</taxon>
        <taxon>Endopterygota</taxon>
        <taxon>Diptera</taxon>
        <taxon>Nematocera</taxon>
        <taxon>Culicoidea</taxon>
        <taxon>Culicidae</taxon>
        <taxon>Anophelinae</taxon>
        <taxon>Anopheles</taxon>
    </lineage>
</organism>
<feature type="chain" id="PRO_5014707997" evidence="1">
    <location>
        <begin position="29"/>
        <end position="105"/>
    </location>
</feature>
<name>A0A2M4B0Y4_9DIPT</name>
<reference evidence="2" key="1">
    <citation type="submission" date="2018-01" db="EMBL/GenBank/DDBJ databases">
        <title>An insight into the sialome of Amazonian anophelines.</title>
        <authorList>
            <person name="Ribeiro J.M."/>
            <person name="Scarpassa V."/>
            <person name="Calvo E."/>
        </authorList>
    </citation>
    <scope>NUCLEOTIDE SEQUENCE</scope>
    <source>
        <tissue evidence="2">Salivary glands</tissue>
    </source>
</reference>
<dbReference type="EMBL" id="GGFK01013390">
    <property type="protein sequence ID" value="MBW46711.1"/>
    <property type="molecule type" value="Transcribed_RNA"/>
</dbReference>
<protein>
    <submittedName>
        <fullName evidence="2">Putative secreted protein</fullName>
    </submittedName>
</protein>
<evidence type="ECO:0000256" key="1">
    <source>
        <dbReference type="SAM" id="SignalP"/>
    </source>
</evidence>
<accession>A0A2M4B0Y4</accession>
<sequence>MLLLLLLLRGMVLRWMLICIGQWHPAAHQPQHQHHVNNGHPITPPKGRHRCDATGIRRHLTAAHSRQCKLRQGDRNSCHCTALCVVSTPQGSRPLSHSLCNAYVA</sequence>